<dbReference type="GO" id="GO:0000932">
    <property type="term" value="C:P-body"/>
    <property type="evidence" value="ECO:0007669"/>
    <property type="project" value="UniProtKB-SubCell"/>
</dbReference>
<dbReference type="EMBL" id="NBII01000011">
    <property type="protein sequence ID" value="PAV14959.1"/>
    <property type="molecule type" value="Genomic_DNA"/>
</dbReference>
<comment type="caution">
    <text evidence="2">The sequence shown here is derived from an EMBL/GenBank/DDBJ whole genome shotgun (WGS) entry which is preliminary data.</text>
</comment>
<keyword evidence="1" id="KW-0539">Nucleus</keyword>
<dbReference type="Pfam" id="PF10163">
    <property type="entry name" value="EnY2"/>
    <property type="match status" value="1"/>
</dbReference>
<keyword evidence="1" id="KW-0653">Protein transport</keyword>
<reference evidence="2 3" key="1">
    <citation type="journal article" date="2017" name="Mol. Ecol.">
        <title>Comparative and population genomic landscape of Phellinus noxius: A hypervariable fungus causing root rot in trees.</title>
        <authorList>
            <person name="Chung C.L."/>
            <person name="Lee T.J."/>
            <person name="Akiba M."/>
            <person name="Lee H.H."/>
            <person name="Kuo T.H."/>
            <person name="Liu D."/>
            <person name="Ke H.M."/>
            <person name="Yokoi T."/>
            <person name="Roa M.B."/>
            <person name="Lu M.J."/>
            <person name="Chang Y.Y."/>
            <person name="Ann P.J."/>
            <person name="Tsai J.N."/>
            <person name="Chen C.Y."/>
            <person name="Tzean S.S."/>
            <person name="Ota Y."/>
            <person name="Hattori T."/>
            <person name="Sahashi N."/>
            <person name="Liou R.F."/>
            <person name="Kikuchi T."/>
            <person name="Tsai I.J."/>
        </authorList>
    </citation>
    <scope>NUCLEOTIDE SEQUENCE [LARGE SCALE GENOMIC DNA]</scope>
    <source>
        <strain evidence="2 3">FFPRI411160</strain>
    </source>
</reference>
<comment type="similarity">
    <text evidence="1">Belongs to the ENY2 family.</text>
</comment>
<dbReference type="OrthoDB" id="6221744at2759"/>
<keyword evidence="1" id="KW-0010">Activator</keyword>
<dbReference type="GO" id="GO:0000124">
    <property type="term" value="C:SAGA complex"/>
    <property type="evidence" value="ECO:0007669"/>
    <property type="project" value="UniProtKB-UniRule"/>
</dbReference>
<dbReference type="STRING" id="2282107.A0A286U603"/>
<dbReference type="PANTHER" id="PTHR12514">
    <property type="entry name" value="ENHANCER OF YELLOW 2 TRANSCRIPTION FACTOR"/>
    <property type="match status" value="1"/>
</dbReference>
<protein>
    <recommendedName>
        <fullName evidence="1">Transcription and mRNA export factor SUS1</fullName>
    </recommendedName>
</protein>
<dbReference type="HAMAP" id="MF_03046">
    <property type="entry name" value="ENY2_Sus1"/>
    <property type="match status" value="1"/>
</dbReference>
<dbReference type="Proteomes" id="UP000217199">
    <property type="component" value="Unassembled WGS sequence"/>
</dbReference>
<organism evidence="2 3">
    <name type="scientific">Pyrrhoderma noxium</name>
    <dbReference type="NCBI Taxonomy" id="2282107"/>
    <lineage>
        <taxon>Eukaryota</taxon>
        <taxon>Fungi</taxon>
        <taxon>Dikarya</taxon>
        <taxon>Basidiomycota</taxon>
        <taxon>Agaricomycotina</taxon>
        <taxon>Agaricomycetes</taxon>
        <taxon>Hymenochaetales</taxon>
        <taxon>Hymenochaetaceae</taxon>
        <taxon>Pyrrhoderma</taxon>
    </lineage>
</organism>
<evidence type="ECO:0000313" key="2">
    <source>
        <dbReference type="EMBL" id="PAV14959.1"/>
    </source>
</evidence>
<dbReference type="InParanoid" id="A0A286U603"/>
<dbReference type="GO" id="GO:0071819">
    <property type="term" value="C:DUBm complex"/>
    <property type="evidence" value="ECO:0007669"/>
    <property type="project" value="UniProtKB-UniRule"/>
</dbReference>
<comment type="function">
    <text evidence="1">Involved in mRNA export coupled transcription activation by association with both the TREX-2 and the SAGA complexes. At the promoters, SAGA is required for recruitment of the basal transcription machinery. It influences RNA polymerase II transcriptional activity through different activities such as TBP interaction and promoter selectivity, interaction with transcription activators, and chromatin modification through histone acetylation and deubiquitination. Within the SAGA complex, participates to a subcomplex required for deubiquitination of H2B and for the maintenance of steady-state H3 methylation levels. The TREX-2 complex functions in docking export-competent ribonucleoprotein particles (mRNPs) to the nuclear entrance of the nuclear pore complex (nuclear basket). TREX-2 participates in mRNA export and accurate chromatin positioning in the nucleus by tethering genes to the nuclear periphery. May also be involved in cytoplasmic mRNA decay by interaction with components of P-bodies.</text>
</comment>
<dbReference type="GO" id="GO:0006406">
    <property type="term" value="P:mRNA export from nucleus"/>
    <property type="evidence" value="ECO:0007669"/>
    <property type="project" value="UniProtKB-UniRule"/>
</dbReference>
<evidence type="ECO:0000256" key="1">
    <source>
        <dbReference type="HAMAP-Rule" id="MF_03046"/>
    </source>
</evidence>
<dbReference type="GO" id="GO:0005654">
    <property type="term" value="C:nucleoplasm"/>
    <property type="evidence" value="ECO:0007669"/>
    <property type="project" value="UniProtKB-SubCell"/>
</dbReference>
<name>A0A286U603_9AGAM</name>
<keyword evidence="1" id="KW-0509">mRNA transport</keyword>
<keyword evidence="1" id="KW-0963">Cytoplasm</keyword>
<dbReference type="Gene3D" id="1.10.246.140">
    <property type="match status" value="1"/>
</dbReference>
<keyword evidence="1" id="KW-0813">Transport</keyword>
<dbReference type="InterPro" id="IPR038212">
    <property type="entry name" value="TF_EnY2_sf"/>
</dbReference>
<sequence>MAADSTYTQTHRRLVETGQWDKIYAALIERLNELGWIDDLKHTAKERAKDTQFRDLLAALEDHARSTVPPVVKQEIMNTIRAFLEEQYD</sequence>
<proteinExistence type="inferred from homology"/>
<comment type="subunit">
    <text evidence="1">Component of the nuclear pore complex (NPC)-associated TREX-2 complex (transcription and export complex 2), composed of at least SUS1, SAC3, THP1, SEM1, and CDC31. TREX-2 contains 2 SUS1 chains. The TREX-2 complex interacts with the nucleoporin NUP1. Component of the 1.8 MDa SAGA transcription coactivator-HAT complex. SAGA is built of 5 distinct domains with specialized functions. Within the SAGA complex, SUS1, SGF11, SGF73 and UBP8 form an additional subcomplex of SAGA called the DUB module (deubiquitination module). Interacts directly with THP1, SAC3, SGF11, and with the RNA polymerase II.</text>
</comment>
<dbReference type="AlphaFoldDB" id="A0A286U603"/>
<comment type="subcellular location">
    <subcellularLocation>
        <location evidence="1">Nucleus</location>
        <location evidence="1">Nucleoplasm</location>
    </subcellularLocation>
    <subcellularLocation>
        <location evidence="1">Cytoplasm</location>
        <location evidence="1">P-body</location>
    </subcellularLocation>
</comment>
<dbReference type="GO" id="GO:0015031">
    <property type="term" value="P:protein transport"/>
    <property type="evidence" value="ECO:0007669"/>
    <property type="project" value="UniProtKB-KW"/>
</dbReference>
<dbReference type="GO" id="GO:0003713">
    <property type="term" value="F:transcription coactivator activity"/>
    <property type="evidence" value="ECO:0007669"/>
    <property type="project" value="UniProtKB-UniRule"/>
</dbReference>
<dbReference type="GO" id="GO:0070390">
    <property type="term" value="C:transcription export complex 2"/>
    <property type="evidence" value="ECO:0007669"/>
    <property type="project" value="UniProtKB-UniRule"/>
</dbReference>
<keyword evidence="1" id="KW-0811">Translocation</keyword>
<keyword evidence="1" id="KW-0804">Transcription</keyword>
<keyword evidence="1" id="KW-0805">Transcription regulation</keyword>
<dbReference type="GO" id="GO:0005643">
    <property type="term" value="C:nuclear pore"/>
    <property type="evidence" value="ECO:0007669"/>
    <property type="project" value="UniProtKB-UniRule"/>
</dbReference>
<keyword evidence="1" id="KW-0156">Chromatin regulator</keyword>
<dbReference type="GO" id="GO:0006368">
    <property type="term" value="P:transcription elongation by RNA polymerase II"/>
    <property type="evidence" value="ECO:0007669"/>
    <property type="project" value="UniProtKB-UniRule"/>
</dbReference>
<dbReference type="InterPro" id="IPR018783">
    <property type="entry name" value="TF_ENY2"/>
</dbReference>
<evidence type="ECO:0000313" key="3">
    <source>
        <dbReference type="Proteomes" id="UP000217199"/>
    </source>
</evidence>
<dbReference type="GO" id="GO:0006325">
    <property type="term" value="P:chromatin organization"/>
    <property type="evidence" value="ECO:0007669"/>
    <property type="project" value="UniProtKB-KW"/>
</dbReference>
<gene>
    <name evidence="1" type="primary">SUS1</name>
    <name evidence="2" type="ORF">PNOK_0951200</name>
</gene>
<keyword evidence="3" id="KW-1185">Reference proteome</keyword>
<accession>A0A286U603</accession>